<dbReference type="GO" id="GO:0004519">
    <property type="term" value="F:endonuclease activity"/>
    <property type="evidence" value="ECO:0007669"/>
    <property type="project" value="UniProtKB-KW"/>
</dbReference>
<dbReference type="EMBL" id="CP073041">
    <property type="protein sequence ID" value="UXE58829.1"/>
    <property type="molecule type" value="Genomic_DNA"/>
</dbReference>
<dbReference type="PANTHER" id="PTHR34107">
    <property type="entry name" value="SLL0198 PROTEIN-RELATED"/>
    <property type="match status" value="1"/>
</dbReference>
<dbReference type="InterPro" id="IPR008538">
    <property type="entry name" value="Uma2"/>
</dbReference>
<reference evidence="2" key="1">
    <citation type="submission" date="2021-04" db="EMBL/GenBank/DDBJ databases">
        <title>Genome sequence of Woronichinia naegeliana from Washington state freshwater lake bloom.</title>
        <authorList>
            <person name="Dreher T.W."/>
        </authorList>
    </citation>
    <scope>NUCLEOTIDE SEQUENCE</scope>
    <source>
        <strain evidence="2">WA131</strain>
    </source>
</reference>
<organism evidence="2">
    <name type="scientific">Woronichinia naegeliana WA131</name>
    <dbReference type="NCBI Taxonomy" id="2824559"/>
    <lineage>
        <taxon>Bacteria</taxon>
        <taxon>Bacillati</taxon>
        <taxon>Cyanobacteriota</taxon>
        <taxon>Cyanophyceae</taxon>
        <taxon>Synechococcales</taxon>
        <taxon>Coelosphaeriaceae</taxon>
        <taxon>Woronichinia</taxon>
    </lineage>
</organism>
<evidence type="ECO:0000259" key="1">
    <source>
        <dbReference type="Pfam" id="PF05685"/>
    </source>
</evidence>
<dbReference type="CDD" id="cd06260">
    <property type="entry name" value="DUF820-like"/>
    <property type="match status" value="1"/>
</dbReference>
<keyword evidence="2" id="KW-0378">Hydrolase</keyword>
<accession>A0A977KSD1</accession>
<dbReference type="SUPFAM" id="SSF52980">
    <property type="entry name" value="Restriction endonuclease-like"/>
    <property type="match status" value="1"/>
</dbReference>
<evidence type="ECO:0000313" key="2">
    <source>
        <dbReference type="EMBL" id="UXE58829.1"/>
    </source>
</evidence>
<protein>
    <submittedName>
        <fullName evidence="2">Uma2 family endonuclease</fullName>
    </submittedName>
</protein>
<keyword evidence="2" id="KW-0255">Endonuclease</keyword>
<sequence length="192" mass="21893">MNTTILKLEPAIALSENQFFTLCQQNPDLKIERSGQGELIIMPPTGGEAGRKNATLIARLVMWNETDNLGVVFDSSTCFRLPKGGDRSPDLSWLKKERWDSLTPEQQRKFPPLCPDFVLELLSPSDNLSFTQAKMQEYQANGVQLAWLLNPQDQQVKIYRLGCPVEILFRPRELSGENVLPNFVLNLAWFWL</sequence>
<proteinExistence type="predicted"/>
<dbReference type="Proteomes" id="UP001065613">
    <property type="component" value="Chromosome"/>
</dbReference>
<feature type="domain" description="Putative restriction endonuclease" evidence="1">
    <location>
        <begin position="18"/>
        <end position="187"/>
    </location>
</feature>
<name>A0A977KSD1_9CYAN</name>
<keyword evidence="2" id="KW-0540">Nuclease</keyword>
<gene>
    <name evidence="2" type="ORF">KA717_22825</name>
</gene>
<dbReference type="PANTHER" id="PTHR34107:SF6">
    <property type="entry name" value="SLR0981 PROTEIN"/>
    <property type="match status" value="1"/>
</dbReference>
<dbReference type="AlphaFoldDB" id="A0A977KSD1"/>
<dbReference type="Pfam" id="PF05685">
    <property type="entry name" value="Uma2"/>
    <property type="match status" value="1"/>
</dbReference>
<dbReference type="InterPro" id="IPR011335">
    <property type="entry name" value="Restrct_endonuc-II-like"/>
</dbReference>
<dbReference type="Gene3D" id="3.90.1570.10">
    <property type="entry name" value="tt1808, chain A"/>
    <property type="match status" value="1"/>
</dbReference>
<dbReference type="InterPro" id="IPR012296">
    <property type="entry name" value="Nuclease_put_TT1808"/>
</dbReference>
<dbReference type="KEGG" id="wna:KA717_22825"/>